<evidence type="ECO:0000313" key="1">
    <source>
        <dbReference type="EMBL" id="EQC37209.1"/>
    </source>
</evidence>
<dbReference type="VEuPathDB" id="FungiDB:SDRG_05435"/>
<accession>T0QGV9</accession>
<dbReference type="PANTHER" id="PTHR15599:SF1">
    <property type="entry name" value="RADIAL SPOKE HEAD 14 HOMOLOG"/>
    <property type="match status" value="1"/>
</dbReference>
<evidence type="ECO:0000313" key="2">
    <source>
        <dbReference type="Proteomes" id="UP000030762"/>
    </source>
</evidence>
<sequence length="379" mass="41523">MPQAEAAVMSARINHLRNPGATLYKTTTVRHLGRVEAKPNAALIADNAVVEAFGADKCPKLAQLLKEENENTLLHALRCIAGVLKMPTDVVNSTHDEHHVLEPLGNLVYHNNAAIRRLAATALRVFASHAVGRAELVRYRTMRKILKVFGRNDNELMEPLFDTALHVSSTMSGVREMSQHGYPAVILEKLKRDASDSIRVRALQLLKAFVNDGIPSTVLHIVELGGVDAVAKFIHSKNKDVRTAALQTTGAMLYLEQGRNSAMLNGVAKKLCGVLQDRDSSVSIVAAGALMVLAVHDGAKREIYELGAHTGFLALLHRPEYGVQLNTLKLVTVLAAHPLARDAMRTKQMEKTMRDMTEDTNELLARSAKLALRAVLWTP</sequence>
<dbReference type="SUPFAM" id="SSF48371">
    <property type="entry name" value="ARM repeat"/>
    <property type="match status" value="1"/>
</dbReference>
<evidence type="ECO:0008006" key="3">
    <source>
        <dbReference type="Google" id="ProtNLM"/>
    </source>
</evidence>
<protein>
    <recommendedName>
        <fullName evidence="3">Condensin complex subunit 1 C-terminal domain-containing protein</fullName>
    </recommendedName>
</protein>
<dbReference type="Gene3D" id="1.25.10.10">
    <property type="entry name" value="Leucine-rich Repeat Variant"/>
    <property type="match status" value="2"/>
</dbReference>
<dbReference type="OrthoDB" id="409644at2759"/>
<dbReference type="InterPro" id="IPR016024">
    <property type="entry name" value="ARM-type_fold"/>
</dbReference>
<dbReference type="OMA" id="VWQHDVI"/>
<dbReference type="STRING" id="1156394.T0QGV9"/>
<dbReference type="PANTHER" id="PTHR15599">
    <property type="entry name" value="RTDR1"/>
    <property type="match status" value="1"/>
</dbReference>
<dbReference type="InterPro" id="IPR042856">
    <property type="entry name" value="RSP14"/>
</dbReference>
<dbReference type="RefSeq" id="XP_008609371.1">
    <property type="nucleotide sequence ID" value="XM_008611149.1"/>
</dbReference>
<dbReference type="InParanoid" id="T0QGV9"/>
<proteinExistence type="predicted"/>
<organism evidence="1 2">
    <name type="scientific">Saprolegnia diclina (strain VS20)</name>
    <dbReference type="NCBI Taxonomy" id="1156394"/>
    <lineage>
        <taxon>Eukaryota</taxon>
        <taxon>Sar</taxon>
        <taxon>Stramenopiles</taxon>
        <taxon>Oomycota</taxon>
        <taxon>Saprolegniomycetes</taxon>
        <taxon>Saprolegniales</taxon>
        <taxon>Saprolegniaceae</taxon>
        <taxon>Saprolegnia</taxon>
    </lineage>
</organism>
<gene>
    <name evidence="1" type="ORF">SDRG_05435</name>
</gene>
<dbReference type="AlphaFoldDB" id="T0QGV9"/>
<dbReference type="EMBL" id="JH767145">
    <property type="protein sequence ID" value="EQC37209.1"/>
    <property type="molecule type" value="Genomic_DNA"/>
</dbReference>
<dbReference type="eggNOG" id="ENOG502S0XE">
    <property type="taxonomic scope" value="Eukaryota"/>
</dbReference>
<reference evidence="1 2" key="1">
    <citation type="submission" date="2012-04" db="EMBL/GenBank/DDBJ databases">
        <title>The Genome Sequence of Saprolegnia declina VS20.</title>
        <authorList>
            <consortium name="The Broad Institute Genome Sequencing Platform"/>
            <person name="Russ C."/>
            <person name="Nusbaum C."/>
            <person name="Tyler B."/>
            <person name="van West P."/>
            <person name="Dieguez-Uribeondo J."/>
            <person name="de Bruijn I."/>
            <person name="Tripathy S."/>
            <person name="Jiang R."/>
            <person name="Young S.K."/>
            <person name="Zeng Q."/>
            <person name="Gargeya S."/>
            <person name="Fitzgerald M."/>
            <person name="Haas B."/>
            <person name="Abouelleil A."/>
            <person name="Alvarado L."/>
            <person name="Arachchi H.M."/>
            <person name="Berlin A."/>
            <person name="Chapman S.B."/>
            <person name="Goldberg J."/>
            <person name="Griggs A."/>
            <person name="Gujja S."/>
            <person name="Hansen M."/>
            <person name="Howarth C."/>
            <person name="Imamovic A."/>
            <person name="Larimer J."/>
            <person name="McCowen C."/>
            <person name="Montmayeur A."/>
            <person name="Murphy C."/>
            <person name="Neiman D."/>
            <person name="Pearson M."/>
            <person name="Priest M."/>
            <person name="Roberts A."/>
            <person name="Saif S."/>
            <person name="Shea T."/>
            <person name="Sisk P."/>
            <person name="Sykes S."/>
            <person name="Wortman J."/>
            <person name="Nusbaum C."/>
            <person name="Birren B."/>
        </authorList>
    </citation>
    <scope>NUCLEOTIDE SEQUENCE [LARGE SCALE GENOMIC DNA]</scope>
    <source>
        <strain evidence="1 2">VS20</strain>
    </source>
</reference>
<name>T0QGV9_SAPDV</name>
<dbReference type="Proteomes" id="UP000030762">
    <property type="component" value="Unassembled WGS sequence"/>
</dbReference>
<dbReference type="InterPro" id="IPR011989">
    <property type="entry name" value="ARM-like"/>
</dbReference>
<dbReference type="GeneID" id="19946162"/>
<keyword evidence="2" id="KW-1185">Reference proteome</keyword>